<name>A0A6G0ZGK0_APHCR</name>
<proteinExistence type="predicted"/>
<dbReference type="CDD" id="cd09276">
    <property type="entry name" value="Rnase_HI_RT_non_LTR"/>
    <property type="match status" value="1"/>
</dbReference>
<reference evidence="2 3" key="1">
    <citation type="submission" date="2019-08" db="EMBL/GenBank/DDBJ databases">
        <title>Whole genome of Aphis craccivora.</title>
        <authorList>
            <person name="Voronova N.V."/>
            <person name="Shulinski R.S."/>
            <person name="Bandarenka Y.V."/>
            <person name="Zhorov D.G."/>
            <person name="Warner D."/>
        </authorList>
    </citation>
    <scope>NUCLEOTIDE SEQUENCE [LARGE SCALE GENOMIC DNA]</scope>
    <source>
        <strain evidence="2">180601</strain>
        <tissue evidence="2">Whole Body</tissue>
    </source>
</reference>
<dbReference type="EMBL" id="VUJU01000464">
    <property type="protein sequence ID" value="KAF0770227.1"/>
    <property type="molecule type" value="Genomic_DNA"/>
</dbReference>
<dbReference type="Gene3D" id="3.30.420.10">
    <property type="entry name" value="Ribonuclease H-like superfamily/Ribonuclease H"/>
    <property type="match status" value="1"/>
</dbReference>
<protein>
    <submittedName>
        <fullName evidence="2">RNase H domain-containing protein</fullName>
    </submittedName>
</protein>
<dbReference type="InterPro" id="IPR012337">
    <property type="entry name" value="RNaseH-like_sf"/>
</dbReference>
<dbReference type="SUPFAM" id="SSF53098">
    <property type="entry name" value="Ribonuclease H-like"/>
    <property type="match status" value="1"/>
</dbReference>
<keyword evidence="3" id="KW-1185">Reference proteome</keyword>
<dbReference type="AlphaFoldDB" id="A0A6G0ZGK0"/>
<dbReference type="Proteomes" id="UP000478052">
    <property type="component" value="Unassembled WGS sequence"/>
</dbReference>
<evidence type="ECO:0000259" key="1">
    <source>
        <dbReference type="PROSITE" id="PS50879"/>
    </source>
</evidence>
<gene>
    <name evidence="2" type="ORF">FWK35_00020821</name>
</gene>
<dbReference type="PROSITE" id="PS50879">
    <property type="entry name" value="RNASE_H_1"/>
    <property type="match status" value="1"/>
</dbReference>
<dbReference type="InterPro" id="IPR036397">
    <property type="entry name" value="RNaseH_sf"/>
</dbReference>
<dbReference type="InterPro" id="IPR002156">
    <property type="entry name" value="RNaseH_domain"/>
</dbReference>
<feature type="domain" description="RNase H type-1" evidence="1">
    <location>
        <begin position="1"/>
        <end position="73"/>
    </location>
</feature>
<evidence type="ECO:0000313" key="2">
    <source>
        <dbReference type="EMBL" id="KAF0770227.1"/>
    </source>
</evidence>
<evidence type="ECO:0000313" key="3">
    <source>
        <dbReference type="Proteomes" id="UP000478052"/>
    </source>
</evidence>
<dbReference type="Pfam" id="PF00075">
    <property type="entry name" value="RNase_H"/>
    <property type="match status" value="1"/>
</dbReference>
<dbReference type="OrthoDB" id="6621833at2759"/>
<sequence length="113" mass="12772">MLNTNNNLILTDSLSTLRSLENTTNPTDMAKIIQEKTNELKLRRINITFIWVPGHSNITENEMVDKAAKKALQSSNTKEKILINRLRIGHTRLTHKSLMAKEEPTKCTACGVL</sequence>
<accession>A0A6G0ZGK0</accession>
<dbReference type="GO" id="GO:0003676">
    <property type="term" value="F:nucleic acid binding"/>
    <property type="evidence" value="ECO:0007669"/>
    <property type="project" value="InterPro"/>
</dbReference>
<comment type="caution">
    <text evidence="2">The sequence shown here is derived from an EMBL/GenBank/DDBJ whole genome shotgun (WGS) entry which is preliminary data.</text>
</comment>
<organism evidence="2 3">
    <name type="scientific">Aphis craccivora</name>
    <name type="common">Cowpea aphid</name>
    <dbReference type="NCBI Taxonomy" id="307492"/>
    <lineage>
        <taxon>Eukaryota</taxon>
        <taxon>Metazoa</taxon>
        <taxon>Ecdysozoa</taxon>
        <taxon>Arthropoda</taxon>
        <taxon>Hexapoda</taxon>
        <taxon>Insecta</taxon>
        <taxon>Pterygota</taxon>
        <taxon>Neoptera</taxon>
        <taxon>Paraneoptera</taxon>
        <taxon>Hemiptera</taxon>
        <taxon>Sternorrhyncha</taxon>
        <taxon>Aphidomorpha</taxon>
        <taxon>Aphidoidea</taxon>
        <taxon>Aphididae</taxon>
        <taxon>Aphidini</taxon>
        <taxon>Aphis</taxon>
        <taxon>Aphis</taxon>
    </lineage>
</organism>
<dbReference type="GO" id="GO:0004523">
    <property type="term" value="F:RNA-DNA hybrid ribonuclease activity"/>
    <property type="evidence" value="ECO:0007669"/>
    <property type="project" value="InterPro"/>
</dbReference>